<dbReference type="InterPro" id="IPR044814">
    <property type="entry name" value="Terpene_cyclase_plant_C1"/>
</dbReference>
<dbReference type="GO" id="GO:0000287">
    <property type="term" value="F:magnesium ion binding"/>
    <property type="evidence" value="ECO:0007669"/>
    <property type="project" value="InterPro"/>
</dbReference>
<evidence type="ECO:0000313" key="8">
    <source>
        <dbReference type="Proteomes" id="UP000187609"/>
    </source>
</evidence>
<dbReference type="UniPathway" id="UPA00213"/>
<dbReference type="SMR" id="A0A314L6Q5"/>
<dbReference type="Gene3D" id="1.50.10.130">
    <property type="entry name" value="Terpene synthase, N-terminal domain"/>
    <property type="match status" value="1"/>
</dbReference>
<dbReference type="InterPro" id="IPR005630">
    <property type="entry name" value="Terpene_synthase_metal-bd"/>
</dbReference>
<dbReference type="SUPFAM" id="SSF48576">
    <property type="entry name" value="Terpenoid synthases"/>
    <property type="match status" value="1"/>
</dbReference>
<evidence type="ECO:0000256" key="2">
    <source>
        <dbReference type="ARBA" id="ARBA00004721"/>
    </source>
</evidence>
<dbReference type="Gene3D" id="1.10.600.10">
    <property type="entry name" value="Farnesyl Diphosphate Synthase"/>
    <property type="match status" value="1"/>
</dbReference>
<evidence type="ECO:0000256" key="3">
    <source>
        <dbReference type="ARBA" id="ARBA00011245"/>
    </source>
</evidence>
<keyword evidence="4" id="KW-0479">Metal-binding</keyword>
<dbReference type="GeneID" id="109241639"/>
<proteinExistence type="predicted"/>
<organism evidence="7 8">
    <name type="scientific">Nicotiana attenuata</name>
    <name type="common">Coyote tobacco</name>
    <dbReference type="NCBI Taxonomy" id="49451"/>
    <lineage>
        <taxon>Eukaryota</taxon>
        <taxon>Viridiplantae</taxon>
        <taxon>Streptophyta</taxon>
        <taxon>Embryophyta</taxon>
        <taxon>Tracheophyta</taxon>
        <taxon>Spermatophyta</taxon>
        <taxon>Magnoliopsida</taxon>
        <taxon>eudicotyledons</taxon>
        <taxon>Gunneridae</taxon>
        <taxon>Pentapetalae</taxon>
        <taxon>asterids</taxon>
        <taxon>lamiids</taxon>
        <taxon>Solanales</taxon>
        <taxon>Solanaceae</taxon>
        <taxon>Nicotianoideae</taxon>
        <taxon>Nicotianeae</taxon>
        <taxon>Nicotiana</taxon>
    </lineage>
</organism>
<dbReference type="Pfam" id="PF01397">
    <property type="entry name" value="Terpene_synth"/>
    <property type="match status" value="1"/>
</dbReference>
<comment type="caution">
    <text evidence="7">The sequence shown here is derived from an EMBL/GenBank/DDBJ whole genome shotgun (WGS) entry which is preliminary data.</text>
</comment>
<dbReference type="FunFam" id="1.50.10.130:FF:000001">
    <property type="entry name" value="Isoprene synthase, chloroplastic"/>
    <property type="match status" value="1"/>
</dbReference>
<dbReference type="InterPro" id="IPR050148">
    <property type="entry name" value="Terpene_synthase-like"/>
</dbReference>
<comment type="subunit">
    <text evidence="3">Monomer.</text>
</comment>
<feature type="domain" description="Terpene synthase metal-binding" evidence="6">
    <location>
        <begin position="257"/>
        <end position="496"/>
    </location>
</feature>
<dbReference type="KEGG" id="nau:109241639"/>
<evidence type="ECO:0000259" key="6">
    <source>
        <dbReference type="Pfam" id="PF03936"/>
    </source>
</evidence>
<dbReference type="Pfam" id="PF03936">
    <property type="entry name" value="Terpene_synth_C"/>
    <property type="match status" value="1"/>
</dbReference>
<sequence>MATIASFNGNHQDGVFRPTTNFSPSLWGNMFSCSALNNQVSEKNIKEIGTLKEEVKHMITSTTGNDTTEKIYLIDTLERLGISYHFEEEIEDQISKLFNLNFIQEEDDLYIVALYFRLFRQHGYPISCDHFNQFKDNNGKFKETLLKDVKGMLNLYEAAQVREHEDDILEEALIFTKEHLEKIAPKLSSSIIEKQVTHALMQSLHRGIPRAEAHFNISIYEEFESRNDKLLRLAKLDYNLLQVLHKEELSELTQWWKDLDLASKLSYVRDRMVECFFWAVGVYFEPQYSRARIMLAKCVAMISVIDDTYDSYGTLDELEVFTEAVDRWDISEIDRLPTYMKTVYSTLLDLFKEYDIEVEKQDMSFNGVYYVKEAMKEIVKSYYIEAQWFIKGKSPPFEEYLSNALITGTYYLLAPASLLGMKSASKAAFEWMMNKPKILVASALIGRVIDDVATYKIEKEKGQLVTGTECYMKEHNLTVEEASAQLSEMAENAWKDLNKECIIKPSNSSMPAEILKPIVNLTRLIDVVYKNNEDGYSNPKNNVKSVIEALLVNPINL</sequence>
<evidence type="ECO:0000256" key="4">
    <source>
        <dbReference type="ARBA" id="ARBA00022723"/>
    </source>
</evidence>
<feature type="domain" description="Terpene synthase N-terminal" evidence="5">
    <location>
        <begin position="27"/>
        <end position="200"/>
    </location>
</feature>
<dbReference type="Proteomes" id="UP000187609">
    <property type="component" value="Unassembled WGS sequence"/>
</dbReference>
<dbReference type="GO" id="GO:0016102">
    <property type="term" value="P:diterpenoid biosynthetic process"/>
    <property type="evidence" value="ECO:0007669"/>
    <property type="project" value="InterPro"/>
</dbReference>
<dbReference type="OrthoDB" id="1877784at2759"/>
<dbReference type="InterPro" id="IPR008949">
    <property type="entry name" value="Isoprenoid_synthase_dom_sf"/>
</dbReference>
<evidence type="ECO:0000256" key="1">
    <source>
        <dbReference type="ARBA" id="ARBA00001946"/>
    </source>
</evidence>
<dbReference type="FunFam" id="1.10.600.10:FF:000007">
    <property type="entry name" value="Isoprene synthase, chloroplastic"/>
    <property type="match status" value="1"/>
</dbReference>
<comment type="cofactor">
    <cofactor evidence="1">
        <name>Mg(2+)</name>
        <dbReference type="ChEBI" id="CHEBI:18420"/>
    </cofactor>
</comment>
<reference evidence="7" key="1">
    <citation type="submission" date="2016-11" db="EMBL/GenBank/DDBJ databases">
        <title>The genome of Nicotiana attenuata.</title>
        <authorList>
            <person name="Xu S."/>
            <person name="Brockmoeller T."/>
            <person name="Gaquerel E."/>
            <person name="Navarro A."/>
            <person name="Kuhl H."/>
            <person name="Gase K."/>
            <person name="Ling Z."/>
            <person name="Zhou W."/>
            <person name="Kreitzer C."/>
            <person name="Stanke M."/>
            <person name="Tang H."/>
            <person name="Lyons E."/>
            <person name="Pandey P."/>
            <person name="Pandey S.P."/>
            <person name="Timmermann B."/>
            <person name="Baldwin I.T."/>
        </authorList>
    </citation>
    <scope>NUCLEOTIDE SEQUENCE [LARGE SCALE GENOMIC DNA]</scope>
    <source>
        <strain evidence="7">UT</strain>
    </source>
</reference>
<dbReference type="InterPro" id="IPR036965">
    <property type="entry name" value="Terpene_synth_N_sf"/>
</dbReference>
<dbReference type="CDD" id="cd00684">
    <property type="entry name" value="Terpene_cyclase_plant_C1"/>
    <property type="match status" value="1"/>
</dbReference>
<accession>A0A314L6Q5</accession>
<gene>
    <name evidence="7" type="primary">TPS32_2</name>
    <name evidence="7" type="ORF">A4A49_27119</name>
</gene>
<dbReference type="EMBL" id="MJEQ01000392">
    <property type="protein sequence ID" value="OIT36777.1"/>
    <property type="molecule type" value="Genomic_DNA"/>
</dbReference>
<keyword evidence="8" id="KW-1185">Reference proteome</keyword>
<protein>
    <submittedName>
        <fullName evidence="7">Viridiflorene synthase</fullName>
    </submittedName>
</protein>
<dbReference type="SFLD" id="SFLDG01019">
    <property type="entry name" value="Terpene_Cyclase_Like_1_C_Termi"/>
    <property type="match status" value="1"/>
</dbReference>
<evidence type="ECO:0000259" key="5">
    <source>
        <dbReference type="Pfam" id="PF01397"/>
    </source>
</evidence>
<comment type="pathway">
    <text evidence="2">Secondary metabolite biosynthesis; terpenoid biosynthesis.</text>
</comment>
<dbReference type="SUPFAM" id="SSF48239">
    <property type="entry name" value="Terpenoid cyclases/Protein prenyltransferases"/>
    <property type="match status" value="1"/>
</dbReference>
<dbReference type="InterPro" id="IPR034741">
    <property type="entry name" value="Terpene_cyclase-like_1_C"/>
</dbReference>
<dbReference type="AlphaFoldDB" id="A0A314L6Q5"/>
<dbReference type="GO" id="GO:0010333">
    <property type="term" value="F:terpene synthase activity"/>
    <property type="evidence" value="ECO:0007669"/>
    <property type="project" value="InterPro"/>
</dbReference>
<evidence type="ECO:0000313" key="7">
    <source>
        <dbReference type="EMBL" id="OIT36777.1"/>
    </source>
</evidence>
<dbReference type="Gramene" id="OIT36777">
    <property type="protein sequence ID" value="OIT36777"/>
    <property type="gene ID" value="A4A49_27119"/>
</dbReference>
<dbReference type="SFLD" id="SFLDS00005">
    <property type="entry name" value="Isoprenoid_Synthase_Type_I"/>
    <property type="match status" value="1"/>
</dbReference>
<dbReference type="STRING" id="49451.A0A314L6Q5"/>
<dbReference type="PANTHER" id="PTHR31225:SF249">
    <property type="entry name" value="VETISPIRADIENE SYNTHASE 3-LIKE"/>
    <property type="match status" value="1"/>
</dbReference>
<dbReference type="InterPro" id="IPR008930">
    <property type="entry name" value="Terpenoid_cyclase/PrenylTrfase"/>
</dbReference>
<dbReference type="PANTHER" id="PTHR31225">
    <property type="entry name" value="OS04G0344100 PROTEIN-RELATED"/>
    <property type="match status" value="1"/>
</dbReference>
<name>A0A314L6Q5_NICAT</name>
<dbReference type="InterPro" id="IPR001906">
    <property type="entry name" value="Terpene_synth_N"/>
</dbReference>